<protein>
    <submittedName>
        <fullName evidence="1">Uncharacterized protein</fullName>
    </submittedName>
</protein>
<name>A0A2K8KIC9_9MOLU</name>
<organism evidence="1 2">
    <name type="scientific">Spiroplasma clarkii</name>
    <dbReference type="NCBI Taxonomy" id="2139"/>
    <lineage>
        <taxon>Bacteria</taxon>
        <taxon>Bacillati</taxon>
        <taxon>Mycoplasmatota</taxon>
        <taxon>Mollicutes</taxon>
        <taxon>Entomoplasmatales</taxon>
        <taxon>Spiroplasmataceae</taxon>
        <taxon>Spiroplasma</taxon>
    </lineage>
</organism>
<dbReference type="Proteomes" id="UP000231179">
    <property type="component" value="Chromosome"/>
</dbReference>
<proteinExistence type="predicted"/>
<evidence type="ECO:0000313" key="2">
    <source>
        <dbReference type="Proteomes" id="UP000231179"/>
    </source>
</evidence>
<dbReference type="RefSeq" id="WP_100254531.1">
    <property type="nucleotide sequence ID" value="NZ_CP024870.1"/>
</dbReference>
<dbReference type="EMBL" id="CP024870">
    <property type="protein sequence ID" value="ATX70982.1"/>
    <property type="molecule type" value="Genomic_DNA"/>
</dbReference>
<reference evidence="1 2" key="1">
    <citation type="submission" date="2017-11" db="EMBL/GenBank/DDBJ databases">
        <title>Complete genome sequence of Spiroplasma clarkii CN-5 (DSM 19994).</title>
        <authorList>
            <person name="Tsai Y.-M."/>
            <person name="Chang A."/>
            <person name="Lo W.-S."/>
            <person name="Kuo C.-H."/>
        </authorList>
    </citation>
    <scope>NUCLEOTIDE SEQUENCE [LARGE SCALE GENOMIC DNA]</scope>
    <source>
        <strain evidence="1 2">CN-5</strain>
    </source>
</reference>
<gene>
    <name evidence="1" type="ORF">SCLAR_v1c06650</name>
</gene>
<evidence type="ECO:0000313" key="1">
    <source>
        <dbReference type="EMBL" id="ATX70982.1"/>
    </source>
</evidence>
<keyword evidence="2" id="KW-1185">Reference proteome</keyword>
<accession>A0A2K8KIC9</accession>
<dbReference type="AlphaFoldDB" id="A0A2K8KIC9"/>
<sequence length="91" mass="11221">MNNNKKIFKIGKDLEVTLNRIYFDIPFMNCAHNKIALDLRDNIYKCIKPGCWRQFWFESTEQYKIFRHRVQPKFDFRKAELDYKATFNENY</sequence>